<dbReference type="PANTHER" id="PTHR23535">
    <property type="entry name" value="SUGAR EFFLUX TRANSPORTER A-RELATED"/>
    <property type="match status" value="1"/>
</dbReference>
<evidence type="ECO:0000256" key="7">
    <source>
        <dbReference type="ARBA" id="ARBA00022989"/>
    </source>
</evidence>
<dbReference type="GO" id="GO:0005886">
    <property type="term" value="C:plasma membrane"/>
    <property type="evidence" value="ECO:0007669"/>
    <property type="project" value="UniProtKB-SubCell"/>
</dbReference>
<evidence type="ECO:0000256" key="5">
    <source>
        <dbReference type="ARBA" id="ARBA00022597"/>
    </source>
</evidence>
<feature type="domain" description="Major facilitator superfamily (MFS) profile" evidence="10">
    <location>
        <begin position="220"/>
        <end position="411"/>
    </location>
</feature>
<evidence type="ECO:0000256" key="1">
    <source>
        <dbReference type="ARBA" id="ARBA00004651"/>
    </source>
</evidence>
<keyword evidence="12" id="KW-1185">Reference proteome</keyword>
<dbReference type="SUPFAM" id="SSF103473">
    <property type="entry name" value="MFS general substrate transporter"/>
    <property type="match status" value="1"/>
</dbReference>
<reference evidence="11 12" key="1">
    <citation type="submission" date="2018-11" db="EMBL/GenBank/DDBJ databases">
        <title>Vibrio LJC006 sp. nov., isolated from seawater during the bloom of the enteromorpha.</title>
        <authorList>
            <person name="Liang J."/>
        </authorList>
    </citation>
    <scope>NUCLEOTIDE SEQUENCE [LARGE SCALE GENOMIC DNA]</scope>
    <source>
        <strain evidence="11 12">LJC006</strain>
    </source>
</reference>
<dbReference type="OrthoDB" id="7337792at2"/>
<dbReference type="Pfam" id="PF07690">
    <property type="entry name" value="MFS_1"/>
    <property type="match status" value="2"/>
</dbReference>
<evidence type="ECO:0000256" key="6">
    <source>
        <dbReference type="ARBA" id="ARBA00022692"/>
    </source>
</evidence>
<sequence>MNTTLKPSRFAFFKGESGLYFGINGLTALAFSFIIPVMSLFLIEELHIEPGYIGFYTVGTALSTMLISQVMGALSDKGVSGKYLYLVTSAALVFGALSFALLQEFWQAMLVGIVFMSFGASSIPVLLAMIRHYAERSGKNSTKINSQMRSSVSLLWIVGPALAFASVDQFGARTNFIMAAFIAFCVFMLAYIKLPVMKREPAIETDNNVGHKKKAPLPGKVWFLGVAIFFASVSNSTYINAMPLYLTKELGFDLSLPGVLLGLTAALEIPVMLIAASWSQKFGKVQLMIMSFISAMIFYAGIQFAHTVTTFLALQLFNGLFFGIFVGLGVTVMQDFAPKTIGKVSAFYTNTMSIGTMCGTSMMGVIAQYYNYKAALFSSLITVFISFVLFCAFYFYSKHHNPIDLAKEASL</sequence>
<comment type="subcellular location">
    <subcellularLocation>
        <location evidence="1">Cell membrane</location>
        <topology evidence="1">Multi-pass membrane protein</topology>
    </subcellularLocation>
</comment>
<organism evidence="11 12">
    <name type="scientific">Vibrio viridaestus</name>
    <dbReference type="NCBI Taxonomy" id="2487322"/>
    <lineage>
        <taxon>Bacteria</taxon>
        <taxon>Pseudomonadati</taxon>
        <taxon>Pseudomonadota</taxon>
        <taxon>Gammaproteobacteria</taxon>
        <taxon>Vibrionales</taxon>
        <taxon>Vibrionaceae</taxon>
        <taxon>Vibrio</taxon>
    </lineage>
</organism>
<feature type="transmembrane region" description="Helical" evidence="9">
    <location>
        <begin position="21"/>
        <end position="41"/>
    </location>
</feature>
<dbReference type="Gene3D" id="1.20.1250.20">
    <property type="entry name" value="MFS general substrate transporter like domains"/>
    <property type="match status" value="2"/>
</dbReference>
<comment type="similarity">
    <text evidence="2">Belongs to the major facilitator superfamily. Set transporter family.</text>
</comment>
<evidence type="ECO:0000313" key="12">
    <source>
        <dbReference type="Proteomes" id="UP000281112"/>
    </source>
</evidence>
<evidence type="ECO:0000256" key="9">
    <source>
        <dbReference type="SAM" id="Phobius"/>
    </source>
</evidence>
<evidence type="ECO:0000313" key="11">
    <source>
        <dbReference type="EMBL" id="RQW64616.1"/>
    </source>
</evidence>
<protein>
    <submittedName>
        <fullName evidence="11">MFS transporter</fullName>
    </submittedName>
</protein>
<feature type="transmembrane region" description="Helical" evidence="9">
    <location>
        <begin position="259"/>
        <end position="278"/>
    </location>
</feature>
<keyword evidence="6 9" id="KW-0812">Transmembrane</keyword>
<feature type="transmembrane region" description="Helical" evidence="9">
    <location>
        <begin position="83"/>
        <end position="102"/>
    </location>
</feature>
<evidence type="ECO:0000256" key="4">
    <source>
        <dbReference type="ARBA" id="ARBA00022475"/>
    </source>
</evidence>
<feature type="transmembrane region" description="Helical" evidence="9">
    <location>
        <begin position="345"/>
        <end position="370"/>
    </location>
</feature>
<keyword evidence="7 9" id="KW-1133">Transmembrane helix</keyword>
<dbReference type="Proteomes" id="UP000281112">
    <property type="component" value="Unassembled WGS sequence"/>
</dbReference>
<keyword evidence="5" id="KW-0762">Sugar transport</keyword>
<evidence type="ECO:0000259" key="10">
    <source>
        <dbReference type="PROSITE" id="PS50850"/>
    </source>
</evidence>
<keyword evidence="8 9" id="KW-0472">Membrane</keyword>
<dbReference type="EMBL" id="RJVQ01000001">
    <property type="protein sequence ID" value="RQW64616.1"/>
    <property type="molecule type" value="Genomic_DNA"/>
</dbReference>
<gene>
    <name evidence="11" type="ORF">EES38_00790</name>
</gene>
<feature type="transmembrane region" description="Helical" evidence="9">
    <location>
        <begin position="108"/>
        <end position="130"/>
    </location>
</feature>
<dbReference type="GO" id="GO:0022857">
    <property type="term" value="F:transmembrane transporter activity"/>
    <property type="evidence" value="ECO:0007669"/>
    <property type="project" value="InterPro"/>
</dbReference>
<feature type="transmembrane region" description="Helical" evidence="9">
    <location>
        <begin position="376"/>
        <end position="396"/>
    </location>
</feature>
<feature type="transmembrane region" description="Helical" evidence="9">
    <location>
        <begin position="221"/>
        <end position="239"/>
    </location>
</feature>
<evidence type="ECO:0000256" key="8">
    <source>
        <dbReference type="ARBA" id="ARBA00023136"/>
    </source>
</evidence>
<dbReference type="CDD" id="cd17471">
    <property type="entry name" value="MFS_Set"/>
    <property type="match status" value="1"/>
</dbReference>
<name>A0A3N9U8S3_9VIBR</name>
<dbReference type="AlphaFoldDB" id="A0A3N9U8S3"/>
<evidence type="ECO:0000256" key="3">
    <source>
        <dbReference type="ARBA" id="ARBA00022448"/>
    </source>
</evidence>
<accession>A0A3N9U8S3</accession>
<comment type="caution">
    <text evidence="11">The sequence shown here is derived from an EMBL/GenBank/DDBJ whole genome shotgun (WGS) entry which is preliminary data.</text>
</comment>
<dbReference type="InterPro" id="IPR036259">
    <property type="entry name" value="MFS_trans_sf"/>
</dbReference>
<dbReference type="RefSeq" id="WP_124935268.1">
    <property type="nucleotide sequence ID" value="NZ_RJVQ01000001.1"/>
</dbReference>
<feature type="transmembrane region" description="Helical" evidence="9">
    <location>
        <begin position="311"/>
        <end position="333"/>
    </location>
</feature>
<keyword evidence="3" id="KW-0813">Transport</keyword>
<keyword evidence="4" id="KW-1003">Cell membrane</keyword>
<dbReference type="PROSITE" id="PS50850">
    <property type="entry name" value="MFS"/>
    <property type="match status" value="1"/>
</dbReference>
<feature type="transmembrane region" description="Helical" evidence="9">
    <location>
        <begin position="151"/>
        <end position="170"/>
    </location>
</feature>
<feature type="transmembrane region" description="Helical" evidence="9">
    <location>
        <begin position="53"/>
        <end position="71"/>
    </location>
</feature>
<feature type="transmembrane region" description="Helical" evidence="9">
    <location>
        <begin position="285"/>
        <end position="305"/>
    </location>
</feature>
<dbReference type="InterPro" id="IPR020846">
    <property type="entry name" value="MFS_dom"/>
</dbReference>
<dbReference type="PANTHER" id="PTHR23535:SF2">
    <property type="entry name" value="SUGAR EFFLUX TRANSPORTER A-RELATED"/>
    <property type="match status" value="1"/>
</dbReference>
<dbReference type="InterPro" id="IPR011701">
    <property type="entry name" value="MFS"/>
</dbReference>
<proteinExistence type="inferred from homology"/>
<feature type="transmembrane region" description="Helical" evidence="9">
    <location>
        <begin position="176"/>
        <end position="194"/>
    </location>
</feature>
<evidence type="ECO:0000256" key="2">
    <source>
        <dbReference type="ARBA" id="ARBA00006523"/>
    </source>
</evidence>